<protein>
    <submittedName>
        <fullName evidence="6">Uncharacterized protein</fullName>
    </submittedName>
</protein>
<dbReference type="OrthoDB" id="297496at2759"/>
<keyword evidence="4 5" id="KW-0472">Membrane</keyword>
<dbReference type="AlphaFoldDB" id="A0A7M7NV97"/>
<dbReference type="EnsemblMetazoa" id="XM_030986080">
    <property type="protein sequence ID" value="XP_030841940"/>
    <property type="gene ID" value="LOC582143"/>
</dbReference>
<dbReference type="PANTHER" id="PTHR11003">
    <property type="entry name" value="POTASSIUM CHANNEL, SUBFAMILY K"/>
    <property type="match status" value="1"/>
</dbReference>
<evidence type="ECO:0000256" key="4">
    <source>
        <dbReference type="ARBA" id="ARBA00023136"/>
    </source>
</evidence>
<comment type="subcellular location">
    <subcellularLocation>
        <location evidence="1">Membrane</location>
        <topology evidence="1">Multi-pass membrane protein</topology>
    </subcellularLocation>
</comment>
<dbReference type="GeneID" id="582143"/>
<keyword evidence="2 5" id="KW-0812">Transmembrane</keyword>
<proteinExistence type="predicted"/>
<reference evidence="6" key="2">
    <citation type="submission" date="2021-01" db="UniProtKB">
        <authorList>
            <consortium name="EnsemblMetazoa"/>
        </authorList>
    </citation>
    <scope>IDENTIFICATION</scope>
</reference>
<evidence type="ECO:0000256" key="1">
    <source>
        <dbReference type="ARBA" id="ARBA00004141"/>
    </source>
</evidence>
<dbReference type="PANTHER" id="PTHR11003:SF345">
    <property type="entry name" value="TWIK FAMILY OF POTASSIUM CHANNELS PROTEIN 18"/>
    <property type="match status" value="1"/>
</dbReference>
<evidence type="ECO:0000256" key="2">
    <source>
        <dbReference type="ARBA" id="ARBA00022692"/>
    </source>
</evidence>
<accession>A0A7M7NV97</accession>
<dbReference type="SUPFAM" id="SSF81324">
    <property type="entry name" value="Voltage-gated potassium channels"/>
    <property type="match status" value="1"/>
</dbReference>
<keyword evidence="7" id="KW-1185">Reference proteome</keyword>
<reference evidence="7" key="1">
    <citation type="submission" date="2015-02" db="EMBL/GenBank/DDBJ databases">
        <title>Genome sequencing for Strongylocentrotus purpuratus.</title>
        <authorList>
            <person name="Murali S."/>
            <person name="Liu Y."/>
            <person name="Vee V."/>
            <person name="English A."/>
            <person name="Wang M."/>
            <person name="Skinner E."/>
            <person name="Han Y."/>
            <person name="Muzny D.M."/>
            <person name="Worley K.C."/>
            <person name="Gibbs R.A."/>
        </authorList>
    </citation>
    <scope>NUCLEOTIDE SEQUENCE</scope>
</reference>
<dbReference type="GO" id="GO:0005267">
    <property type="term" value="F:potassium channel activity"/>
    <property type="evidence" value="ECO:0007669"/>
    <property type="project" value="InterPro"/>
</dbReference>
<evidence type="ECO:0000256" key="3">
    <source>
        <dbReference type="ARBA" id="ARBA00022989"/>
    </source>
</evidence>
<dbReference type="OMA" id="KPRWNFF"/>
<evidence type="ECO:0000313" key="6">
    <source>
        <dbReference type="EnsemblMetazoa" id="XP_030841940"/>
    </source>
</evidence>
<dbReference type="InParanoid" id="A0A7M7NV97"/>
<evidence type="ECO:0000313" key="7">
    <source>
        <dbReference type="Proteomes" id="UP000007110"/>
    </source>
</evidence>
<organism evidence="6 7">
    <name type="scientific">Strongylocentrotus purpuratus</name>
    <name type="common">Purple sea urchin</name>
    <dbReference type="NCBI Taxonomy" id="7668"/>
    <lineage>
        <taxon>Eukaryota</taxon>
        <taxon>Metazoa</taxon>
        <taxon>Echinodermata</taxon>
        <taxon>Eleutherozoa</taxon>
        <taxon>Echinozoa</taxon>
        <taxon>Echinoidea</taxon>
        <taxon>Euechinoidea</taxon>
        <taxon>Echinacea</taxon>
        <taxon>Camarodonta</taxon>
        <taxon>Echinidea</taxon>
        <taxon>Strongylocentrotidae</taxon>
        <taxon>Strongylocentrotus</taxon>
    </lineage>
</organism>
<keyword evidence="3 5" id="KW-1133">Transmembrane helix</keyword>
<dbReference type="Proteomes" id="UP000007110">
    <property type="component" value="Unassembled WGS sequence"/>
</dbReference>
<dbReference type="KEGG" id="spu:582143"/>
<name>A0A7M7NV97_STRPU</name>
<dbReference type="GO" id="GO:0016020">
    <property type="term" value="C:membrane"/>
    <property type="evidence" value="ECO:0007669"/>
    <property type="project" value="UniProtKB-SubCell"/>
</dbReference>
<feature type="transmembrane region" description="Helical" evidence="5">
    <location>
        <begin position="146"/>
        <end position="168"/>
    </location>
</feature>
<dbReference type="InterPro" id="IPR003280">
    <property type="entry name" value="2pore_dom_K_chnl"/>
</dbReference>
<dbReference type="Gene3D" id="1.10.287.70">
    <property type="match status" value="1"/>
</dbReference>
<dbReference type="RefSeq" id="XP_030841940.1">
    <property type="nucleotide sequence ID" value="XM_030986080.1"/>
</dbReference>
<evidence type="ECO:0000256" key="5">
    <source>
        <dbReference type="SAM" id="Phobius"/>
    </source>
</evidence>
<feature type="transmembrane region" description="Helical" evidence="5">
    <location>
        <begin position="42"/>
        <end position="65"/>
    </location>
</feature>
<sequence>MGNCICCRRRCASRNVSSPKKLKRGESVFDQHPWLRKLQSGLITIFLLLILIGYSVIGAAVFVVLESNTELEALHRYEEARRDFLGDVTNITLSFASLEGTDSVDVDDMKMKLADLVDDYEDVMHNVLCQHHTSVQTRNATGKPRWNFFGALFFSATVISTIGLLLPFDCGILMVCEIVWLWQQPQWNA</sequence>